<dbReference type="Pfam" id="PF01180">
    <property type="entry name" value="DHO_dh"/>
    <property type="match status" value="1"/>
</dbReference>
<dbReference type="PANTHER" id="PTHR48109">
    <property type="entry name" value="DIHYDROOROTATE DEHYDROGENASE (QUINONE), MITOCHONDRIAL-RELATED"/>
    <property type="match status" value="1"/>
</dbReference>
<feature type="binding site" evidence="11">
    <location>
        <begin position="114"/>
        <end position="118"/>
    </location>
    <ligand>
        <name>substrate</name>
    </ligand>
</feature>
<comment type="catalytic activity">
    <reaction evidence="10 11">
        <text>(S)-dihydroorotate + a quinone = orotate + a quinol</text>
        <dbReference type="Rhea" id="RHEA:30187"/>
        <dbReference type="ChEBI" id="CHEBI:24646"/>
        <dbReference type="ChEBI" id="CHEBI:30839"/>
        <dbReference type="ChEBI" id="CHEBI:30864"/>
        <dbReference type="ChEBI" id="CHEBI:132124"/>
        <dbReference type="EC" id="1.3.5.2"/>
    </reaction>
</comment>
<feature type="active site" description="Nucleophile" evidence="11">
    <location>
        <position position="227"/>
    </location>
</feature>
<dbReference type="SUPFAM" id="SSF51395">
    <property type="entry name" value="FMN-linked oxidoreductases"/>
    <property type="match status" value="1"/>
</dbReference>
<evidence type="ECO:0000256" key="7">
    <source>
        <dbReference type="ARBA" id="ARBA00022975"/>
    </source>
</evidence>
<dbReference type="HAMAP" id="MF_00225">
    <property type="entry name" value="DHO_dh_type2"/>
    <property type="match status" value="1"/>
</dbReference>
<comment type="similarity">
    <text evidence="4 11">Belongs to the dihydroorotate dehydrogenase family. Type 2 subfamily.</text>
</comment>
<evidence type="ECO:0000256" key="8">
    <source>
        <dbReference type="ARBA" id="ARBA00023002"/>
    </source>
</evidence>
<dbReference type="EC" id="1.3.5.2" evidence="11"/>
<feature type="domain" description="Dihydroorotate dehydrogenase catalytic" evidence="12">
    <location>
        <begin position="51"/>
        <end position="389"/>
    </location>
</feature>
<dbReference type="GO" id="GO:0006207">
    <property type="term" value="P:'de novo' pyrimidine nucleobase biosynthetic process"/>
    <property type="evidence" value="ECO:0007669"/>
    <property type="project" value="UniProtKB-UniRule"/>
</dbReference>
<feature type="binding site" evidence="11">
    <location>
        <position position="224"/>
    </location>
    <ligand>
        <name>FMN</name>
        <dbReference type="ChEBI" id="CHEBI:58210"/>
    </ligand>
</feature>
<dbReference type="UniPathway" id="UPA00070">
    <property type="reaction ID" value="UER00946"/>
</dbReference>
<name>A0A060NP79_9BURK</name>
<dbReference type="NCBIfam" id="TIGR01036">
    <property type="entry name" value="pyrD_sub2"/>
    <property type="match status" value="1"/>
</dbReference>
<reference evidence="13 14" key="1">
    <citation type="journal article" date="2014" name="Nat. Commun.">
        <title>Physiological and genomic features of highly alkaliphilic hydrogen-utilizing Betaproteobacteria from a continental serpentinizing site.</title>
        <authorList>
            <person name="Suzuki S."/>
            <person name="Kuenen J.G."/>
            <person name="Schipper K."/>
            <person name="van der Velde S."/>
            <person name="Ishii S."/>
            <person name="Wu A."/>
            <person name="Sorokin D.Y."/>
            <person name="Tenney A."/>
            <person name="Meng X.Y."/>
            <person name="Morrill P.L."/>
            <person name="Kamagata Y."/>
            <person name="Muyzer G."/>
            <person name="Nealson K.H."/>
        </authorList>
    </citation>
    <scope>NUCLEOTIDE SEQUENCE [LARGE SCALE GENOMIC DNA]</scope>
    <source>
        <strain evidence="13 14">B1</strain>
    </source>
</reference>
<keyword evidence="11" id="KW-1003">Cell membrane</keyword>
<organism evidence="13 14">
    <name type="scientific">Serpentinimonas maccroryi</name>
    <dbReference type="NCBI Taxonomy" id="1458426"/>
    <lineage>
        <taxon>Bacteria</taxon>
        <taxon>Pseudomonadati</taxon>
        <taxon>Pseudomonadota</taxon>
        <taxon>Betaproteobacteria</taxon>
        <taxon>Burkholderiales</taxon>
        <taxon>Comamonadaceae</taxon>
        <taxon>Serpentinimonas</taxon>
    </lineage>
</organism>
<sequence length="394" mass="40848">MSLLPYPLLRPFLFCLDAEKAHDLALAQLERLQHSPLRALLQQPRVADPITLAGLRFPNRVGLAAGLDKNARCIDAWGALGFGLVEVGTVTPLAQAGNPKPRIFRLPQSQALINRLGFNNDGLAAFVANVRRSHLRAQRSSGAAGASGGPATSGTSATSAISTASAISGSPDSPGINGANGAAPALVLGLNIGKNAATPIERASDDYLTALEAVYPHADYVAVNISSPNTQNLRALQSDAALEQLLAALAQRRAELSAASGVRRPLFIKIAPDLEAEQIEAIAAALLRHGMDGVIATNTTLSRSAVQGQAHADEAGGLSGAPLLHASNAVVRALRQRLGPHFPIIGVGGILSGADAISKIEAGADLVQLYSGLIYRGPALVLEVAQALQRSRRP</sequence>
<evidence type="ECO:0000256" key="1">
    <source>
        <dbReference type="ARBA" id="ARBA00003125"/>
    </source>
</evidence>
<evidence type="ECO:0000313" key="13">
    <source>
        <dbReference type="EMBL" id="BAO83587.1"/>
    </source>
</evidence>
<keyword evidence="14" id="KW-1185">Reference proteome</keyword>
<keyword evidence="8 11" id="KW-0560">Oxidoreductase</keyword>
<dbReference type="InterPro" id="IPR001295">
    <property type="entry name" value="Dihydroorotate_DH_CS"/>
</dbReference>
<dbReference type="HOGENOM" id="CLU_013640_2_0_4"/>
<evidence type="ECO:0000256" key="2">
    <source>
        <dbReference type="ARBA" id="ARBA00004370"/>
    </source>
</evidence>
<protein>
    <recommendedName>
        <fullName evidence="11">Dihydroorotate dehydrogenase (quinone)</fullName>
        <ecNumber evidence="11">1.3.5.2</ecNumber>
    </recommendedName>
    <alternativeName>
        <fullName evidence="11">DHOdehase</fullName>
        <shortName evidence="11">DHOD</shortName>
        <shortName evidence="11">DHODase</shortName>
    </alternativeName>
    <alternativeName>
        <fullName evidence="11">Dihydroorotate oxidase</fullName>
    </alternativeName>
</protein>
<dbReference type="OrthoDB" id="9802377at2"/>
<dbReference type="STRING" id="1458426.SMCB_1359"/>
<dbReference type="PROSITE" id="PS00912">
    <property type="entry name" value="DHODEHASE_2"/>
    <property type="match status" value="1"/>
</dbReference>
<evidence type="ECO:0000256" key="11">
    <source>
        <dbReference type="HAMAP-Rule" id="MF_00225"/>
    </source>
</evidence>
<dbReference type="InterPro" id="IPR013785">
    <property type="entry name" value="Aldolase_TIM"/>
</dbReference>
<feature type="binding site" evidence="11">
    <location>
        <position position="89"/>
    </location>
    <ligand>
        <name>FMN</name>
        <dbReference type="ChEBI" id="CHEBI:58210"/>
    </ligand>
</feature>
<keyword evidence="6 11" id="KW-0288">FMN</keyword>
<dbReference type="InterPro" id="IPR005720">
    <property type="entry name" value="Dihydroorotate_DH_cat"/>
</dbReference>
<keyword evidence="9 11" id="KW-0472">Membrane</keyword>
<comment type="pathway">
    <text evidence="3 11">Pyrimidine metabolism; UMP biosynthesis via de novo pathway; orotate from (S)-dihydroorotate (quinone route): step 1/1.</text>
</comment>
<keyword evidence="7 11" id="KW-0665">Pyrimidine biosynthesis</keyword>
<comment type="subunit">
    <text evidence="11">Monomer.</text>
</comment>
<feature type="binding site" evidence="11">
    <location>
        <position position="229"/>
    </location>
    <ligand>
        <name>substrate</name>
    </ligand>
</feature>
<dbReference type="InterPro" id="IPR005719">
    <property type="entry name" value="Dihydroorotate_DH_2"/>
</dbReference>
<evidence type="ECO:0000259" key="12">
    <source>
        <dbReference type="Pfam" id="PF01180"/>
    </source>
</evidence>
<feature type="binding site" evidence="11">
    <location>
        <position position="269"/>
    </location>
    <ligand>
        <name>FMN</name>
        <dbReference type="ChEBI" id="CHEBI:58210"/>
    </ligand>
</feature>
<feature type="binding site" evidence="11">
    <location>
        <position position="297"/>
    </location>
    <ligand>
        <name>FMN</name>
        <dbReference type="ChEBI" id="CHEBI:58210"/>
    </ligand>
</feature>
<feature type="binding site" evidence="11">
    <location>
        <position position="224"/>
    </location>
    <ligand>
        <name>substrate</name>
    </ligand>
</feature>
<evidence type="ECO:0000256" key="4">
    <source>
        <dbReference type="ARBA" id="ARBA00005359"/>
    </source>
</evidence>
<comment type="subcellular location">
    <subcellularLocation>
        <location evidence="11">Cell membrane</location>
        <topology evidence="11">Peripheral membrane protein</topology>
    </subcellularLocation>
    <subcellularLocation>
        <location evidence="2">Membrane</location>
    </subcellularLocation>
</comment>
<dbReference type="GO" id="GO:0106430">
    <property type="term" value="F:dihydroorotate dehydrogenase (quinone) activity"/>
    <property type="evidence" value="ECO:0007669"/>
    <property type="project" value="UniProtKB-EC"/>
</dbReference>
<gene>
    <name evidence="11" type="primary">pyrD</name>
    <name evidence="13" type="ORF">SMCB_1359</name>
</gene>
<feature type="binding site" evidence="11">
    <location>
        <begin position="65"/>
        <end position="69"/>
    </location>
    <ligand>
        <name>FMN</name>
        <dbReference type="ChEBI" id="CHEBI:58210"/>
    </ligand>
</feature>
<evidence type="ECO:0000256" key="3">
    <source>
        <dbReference type="ARBA" id="ARBA00005161"/>
    </source>
</evidence>
<evidence type="ECO:0000256" key="9">
    <source>
        <dbReference type="ARBA" id="ARBA00023136"/>
    </source>
</evidence>
<dbReference type="Proteomes" id="UP000066014">
    <property type="component" value="Chromosome"/>
</dbReference>
<comment type="cofactor">
    <cofactor evidence="11">
        <name>FMN</name>
        <dbReference type="ChEBI" id="CHEBI:58210"/>
    </cofactor>
    <text evidence="11">Binds 1 FMN per subunit.</text>
</comment>
<dbReference type="KEGG" id="cbab:SMCB_1359"/>
<keyword evidence="5 11" id="KW-0285">Flavoprotein</keyword>
<dbReference type="RefSeq" id="WP_045535879.1">
    <property type="nucleotide sequence ID" value="NZ_AP014569.1"/>
</dbReference>
<feature type="binding site" evidence="11">
    <location>
        <begin position="370"/>
        <end position="371"/>
    </location>
    <ligand>
        <name>FMN</name>
        <dbReference type="ChEBI" id="CHEBI:58210"/>
    </ligand>
</feature>
<evidence type="ECO:0000256" key="6">
    <source>
        <dbReference type="ARBA" id="ARBA00022643"/>
    </source>
</evidence>
<feature type="binding site" evidence="11">
    <location>
        <position position="320"/>
    </location>
    <ligand>
        <name>FMN</name>
        <dbReference type="ChEBI" id="CHEBI:58210"/>
    </ligand>
</feature>
<feature type="binding site" evidence="11">
    <location>
        <position position="69"/>
    </location>
    <ligand>
        <name>substrate</name>
    </ligand>
</feature>
<dbReference type="PANTHER" id="PTHR48109:SF4">
    <property type="entry name" value="DIHYDROOROTATE DEHYDROGENASE (QUINONE), MITOCHONDRIAL"/>
    <property type="match status" value="1"/>
</dbReference>
<feature type="binding site" evidence="11">
    <location>
        <position position="191"/>
    </location>
    <ligand>
        <name>FMN</name>
        <dbReference type="ChEBI" id="CHEBI:58210"/>
    </ligand>
</feature>
<comment type="function">
    <text evidence="1 11">Catalyzes the conversion of dihydroorotate to orotate with quinone as electron acceptor.</text>
</comment>
<feature type="binding site" evidence="11">
    <location>
        <position position="349"/>
    </location>
    <ligand>
        <name>FMN</name>
        <dbReference type="ChEBI" id="CHEBI:58210"/>
    </ligand>
</feature>
<dbReference type="AlphaFoldDB" id="A0A060NP79"/>
<dbReference type="EMBL" id="AP014569">
    <property type="protein sequence ID" value="BAO83587.1"/>
    <property type="molecule type" value="Genomic_DNA"/>
</dbReference>
<dbReference type="Gene3D" id="3.20.20.70">
    <property type="entry name" value="Aldolase class I"/>
    <property type="match status" value="2"/>
</dbReference>
<dbReference type="PROSITE" id="PS00911">
    <property type="entry name" value="DHODEHASE_1"/>
    <property type="match status" value="1"/>
</dbReference>
<dbReference type="InterPro" id="IPR050074">
    <property type="entry name" value="DHO_dehydrogenase"/>
</dbReference>
<evidence type="ECO:0000256" key="5">
    <source>
        <dbReference type="ARBA" id="ARBA00022630"/>
    </source>
</evidence>
<dbReference type="GO" id="GO:0005737">
    <property type="term" value="C:cytoplasm"/>
    <property type="evidence" value="ECO:0007669"/>
    <property type="project" value="InterPro"/>
</dbReference>
<dbReference type="GO" id="GO:0005886">
    <property type="term" value="C:plasma membrane"/>
    <property type="evidence" value="ECO:0007669"/>
    <property type="project" value="UniProtKB-SubCell"/>
</dbReference>
<evidence type="ECO:0000256" key="10">
    <source>
        <dbReference type="ARBA" id="ARBA00048639"/>
    </source>
</evidence>
<feature type="binding site" evidence="11">
    <location>
        <begin position="298"/>
        <end position="299"/>
    </location>
    <ligand>
        <name>substrate</name>
    </ligand>
</feature>
<dbReference type="GO" id="GO:0044205">
    <property type="term" value="P:'de novo' UMP biosynthetic process"/>
    <property type="evidence" value="ECO:0007669"/>
    <property type="project" value="UniProtKB-UniRule"/>
</dbReference>
<evidence type="ECO:0000313" key="14">
    <source>
        <dbReference type="Proteomes" id="UP000066014"/>
    </source>
</evidence>
<accession>A0A060NP79</accession>
<proteinExistence type="inferred from homology"/>
<dbReference type="CDD" id="cd04738">
    <property type="entry name" value="DHOD_2_like"/>
    <property type="match status" value="1"/>
</dbReference>